<keyword evidence="2" id="KW-1185">Reference proteome</keyword>
<proteinExistence type="predicted"/>
<dbReference type="RefSeq" id="YP_009949406.1">
    <property type="nucleotide sequence ID" value="NC_051580.1"/>
</dbReference>
<name>A0A346FCA2_9CAUD</name>
<organism evidence="1 2">
    <name type="scientific">Mycobacterium phage Thonko</name>
    <dbReference type="NCBI Taxonomy" id="2282910"/>
    <lineage>
        <taxon>Viruses</taxon>
        <taxon>Duplodnaviria</taxon>
        <taxon>Heunggongvirae</taxon>
        <taxon>Uroviricota</taxon>
        <taxon>Caudoviricetes</taxon>
        <taxon>Bclasvirinae</taxon>
        <taxon>Thonkovirus</taxon>
        <taxon>Thonkovirus thonko</taxon>
    </lineage>
</organism>
<protein>
    <submittedName>
        <fullName evidence="1">MazG-like nucleotide pyrophosphohydrolase</fullName>
    </submittedName>
</protein>
<evidence type="ECO:0000313" key="2">
    <source>
        <dbReference type="Proteomes" id="UP000259812"/>
    </source>
</evidence>
<dbReference type="InterPro" id="IPR021130">
    <property type="entry name" value="PRib-ATP_PPHydrolase-like"/>
</dbReference>
<sequence length="151" mass="16777">MTNILDATADFMTASGQTFANGLSDLDLRKLRRNLLAEEVEEYFDGEDRDDPVEIADGLADMIVIAYGTLLAYFGEDAAREVCREVFRSNLAKIGEDGTVARRDDGKILKPEGWKPPDIRRVLAETGFIEGHRDMLGVVKLDQSKAPQKSQ</sequence>
<gene>
    <name evidence="1" type="primary">55</name>
    <name evidence="1" type="ORF">PBI_THONKO_55</name>
</gene>
<dbReference type="Gene3D" id="1.10.3420.10">
    <property type="entry name" value="putative ntp pyrophosphohydrolase like domain"/>
    <property type="match status" value="1"/>
</dbReference>
<dbReference type="InterPro" id="IPR023292">
    <property type="entry name" value="NTP_PyroPHydrolase-like_dom_sf"/>
</dbReference>
<dbReference type="Proteomes" id="UP000259812">
    <property type="component" value="Genome"/>
</dbReference>
<accession>A0A346FCA2</accession>
<dbReference type="Pfam" id="PF01503">
    <property type="entry name" value="PRA-PH"/>
    <property type="match status" value="1"/>
</dbReference>
<dbReference type="GeneID" id="60320810"/>
<keyword evidence="1" id="KW-0378">Hydrolase</keyword>
<reference evidence="2" key="1">
    <citation type="submission" date="2018-07" db="EMBL/GenBank/DDBJ databases">
        <authorList>
            <person name="Quirk P.G."/>
            <person name="Krulwich T.A."/>
        </authorList>
    </citation>
    <scope>NUCLEOTIDE SEQUENCE [LARGE SCALE GENOMIC DNA]</scope>
</reference>
<dbReference type="EMBL" id="MH632120">
    <property type="protein sequence ID" value="AXN53327.1"/>
    <property type="molecule type" value="Genomic_DNA"/>
</dbReference>
<dbReference type="KEGG" id="vg:60320810"/>
<evidence type="ECO:0000313" key="1">
    <source>
        <dbReference type="EMBL" id="AXN53327.1"/>
    </source>
</evidence>
<dbReference type="GO" id="GO:0016787">
    <property type="term" value="F:hydrolase activity"/>
    <property type="evidence" value="ECO:0007669"/>
    <property type="project" value="UniProtKB-KW"/>
</dbReference>